<keyword evidence="1" id="KW-1133">Transmembrane helix</keyword>
<accession>A0A382X1C2</accession>
<gene>
    <name evidence="2" type="ORF">METZ01_LOCUS417494</name>
</gene>
<organism evidence="2">
    <name type="scientific">marine metagenome</name>
    <dbReference type="NCBI Taxonomy" id="408172"/>
    <lineage>
        <taxon>unclassified sequences</taxon>
        <taxon>metagenomes</taxon>
        <taxon>ecological metagenomes</taxon>
    </lineage>
</organism>
<dbReference type="AlphaFoldDB" id="A0A382X1C2"/>
<reference evidence="2" key="1">
    <citation type="submission" date="2018-05" db="EMBL/GenBank/DDBJ databases">
        <authorList>
            <person name="Lanie J.A."/>
            <person name="Ng W.-L."/>
            <person name="Kazmierczak K.M."/>
            <person name="Andrzejewski T.M."/>
            <person name="Davidsen T.M."/>
            <person name="Wayne K.J."/>
            <person name="Tettelin H."/>
            <person name="Glass J.I."/>
            <person name="Rusch D."/>
            <person name="Podicherti R."/>
            <person name="Tsui H.-C.T."/>
            <person name="Winkler M.E."/>
        </authorList>
    </citation>
    <scope>NUCLEOTIDE SEQUENCE</scope>
</reference>
<evidence type="ECO:0000313" key="2">
    <source>
        <dbReference type="EMBL" id="SVD64640.1"/>
    </source>
</evidence>
<name>A0A382X1C2_9ZZZZ</name>
<protein>
    <recommendedName>
        <fullName evidence="3">CPBP family intramembrane metalloprotease</fullName>
    </recommendedName>
</protein>
<dbReference type="EMBL" id="UINC01164017">
    <property type="protein sequence ID" value="SVD64640.1"/>
    <property type="molecule type" value="Genomic_DNA"/>
</dbReference>
<keyword evidence="1" id="KW-0812">Transmembrane</keyword>
<feature type="non-terminal residue" evidence="2">
    <location>
        <position position="1"/>
    </location>
</feature>
<evidence type="ECO:0008006" key="3">
    <source>
        <dbReference type="Google" id="ProtNLM"/>
    </source>
</evidence>
<feature type="transmembrane region" description="Helical" evidence="1">
    <location>
        <begin position="12"/>
        <end position="30"/>
    </location>
</feature>
<proteinExistence type="predicted"/>
<evidence type="ECO:0000256" key="1">
    <source>
        <dbReference type="SAM" id="Phobius"/>
    </source>
</evidence>
<sequence length="41" mass="4695">GMVALKTRSIYAGMILHITVAWLMEFLALYHKGDWARLMGE</sequence>
<keyword evidence="1" id="KW-0472">Membrane</keyword>